<evidence type="ECO:0000313" key="3">
    <source>
        <dbReference type="Proteomes" id="UP000665020"/>
    </source>
</evidence>
<protein>
    <submittedName>
        <fullName evidence="2">2-hydroxyglutaryl-CoA dehydratase</fullName>
    </submittedName>
</protein>
<dbReference type="InterPro" id="IPR051805">
    <property type="entry name" value="Dehydratase_Activator_Redct"/>
</dbReference>
<dbReference type="Pfam" id="PF09989">
    <property type="entry name" value="DUF2229"/>
    <property type="match status" value="1"/>
</dbReference>
<dbReference type="PANTHER" id="PTHR32329">
    <property type="entry name" value="BIFUNCTIONAL PROTEIN [INCLUDES 2-HYDROXYACYL-COA DEHYDRATASE (N-TER) AND ITS ACTIVATOR DOMAIN (C_TERM)-RELATED"/>
    <property type="match status" value="1"/>
</dbReference>
<dbReference type="EMBL" id="CP046640">
    <property type="protein sequence ID" value="QTL98479.1"/>
    <property type="molecule type" value="Genomic_DNA"/>
</dbReference>
<dbReference type="KEGG" id="ifn:GM661_11120"/>
<organism evidence="2 3">
    <name type="scientific">Iocasia fonsfrigidae</name>
    <dbReference type="NCBI Taxonomy" id="2682810"/>
    <lineage>
        <taxon>Bacteria</taxon>
        <taxon>Bacillati</taxon>
        <taxon>Bacillota</taxon>
        <taxon>Clostridia</taxon>
        <taxon>Halanaerobiales</taxon>
        <taxon>Halanaerobiaceae</taxon>
        <taxon>Iocasia</taxon>
    </lineage>
</organism>
<sequence>MCRKIGIPRALMYHYYYPSWETFFEELGFEVILSPETNKEILDKGVKMAVDDICLPFKVFFGHVRELVERVDYLFIPKFISLGKNNCVCPKFMGLPDMVKAIFAQYPPILAPVIDLRYLLFPMRRIVYALGKRLGANMWQIEKAFYKAKKKHEKFLKVQQQGIMLDEAMKIVNNKIKFDKNKKDNNYPITIALLGHSYITNDHCLSMNIIKHLQDLKVNVITLEMFEPAVLEREADRQDKKLFWYYNRHVMGSAYHLIYNKRVNGLIQLTAFGCGPDSLVKELINLRGKKRGVSILNINIDEHSGEAGLLTRLEAFVDLVERREMA</sequence>
<gene>
    <name evidence="2" type="ORF">GM661_11120</name>
</gene>
<dbReference type="Proteomes" id="UP000665020">
    <property type="component" value="Chromosome"/>
</dbReference>
<dbReference type="RefSeq" id="WP_230866899.1">
    <property type="nucleotide sequence ID" value="NZ_CP046640.1"/>
</dbReference>
<evidence type="ECO:0000259" key="1">
    <source>
        <dbReference type="Pfam" id="PF09989"/>
    </source>
</evidence>
<dbReference type="PANTHER" id="PTHR32329:SF2">
    <property type="entry name" value="BIFUNCTIONAL PROTEIN [INCLUDES 2-HYDROXYACYL-COA DEHYDRATASE (N-TER) AND ITS ACTIVATOR DOMAIN (C_TERM)"/>
    <property type="match status" value="1"/>
</dbReference>
<dbReference type="Gene3D" id="3.40.50.11900">
    <property type="match status" value="1"/>
</dbReference>
<feature type="domain" description="DUF2229" evidence="1">
    <location>
        <begin position="4"/>
        <end position="225"/>
    </location>
</feature>
<dbReference type="AlphaFoldDB" id="A0A8A7KG38"/>
<dbReference type="InterPro" id="IPR018709">
    <property type="entry name" value="CoA_activase_DUF2229"/>
</dbReference>
<proteinExistence type="predicted"/>
<reference evidence="2" key="1">
    <citation type="submission" date="2019-12" db="EMBL/GenBank/DDBJ databases">
        <authorList>
            <person name="zhang j."/>
            <person name="sun C.M."/>
        </authorList>
    </citation>
    <scope>NUCLEOTIDE SEQUENCE</scope>
    <source>
        <strain evidence="2">NS-1</strain>
    </source>
</reference>
<accession>A0A8A7KG38</accession>
<keyword evidence="3" id="KW-1185">Reference proteome</keyword>
<name>A0A8A7KG38_9FIRM</name>
<evidence type="ECO:0000313" key="2">
    <source>
        <dbReference type="EMBL" id="QTL98479.1"/>
    </source>
</evidence>